<dbReference type="OrthoDB" id="5418080at2"/>
<dbReference type="eggNOG" id="COG4726">
    <property type="taxonomic scope" value="Bacteria"/>
</dbReference>
<accession>Q6AN85</accession>
<dbReference type="HOGENOM" id="CLU_1624479_0_0_7"/>
<reference evidence="4" key="1">
    <citation type="journal article" date="2004" name="Environ. Microbiol.">
        <title>The genome of Desulfotalea psychrophila, a sulfate-reducing bacterium from permanently cold Arctic sediments.</title>
        <authorList>
            <person name="Rabus R."/>
            <person name="Ruepp A."/>
            <person name="Frickey T."/>
            <person name="Rattei T."/>
            <person name="Fartmann B."/>
            <person name="Stark M."/>
            <person name="Bauer M."/>
            <person name="Zibat A."/>
            <person name="Lombardot T."/>
            <person name="Becker I."/>
            <person name="Amann J."/>
            <person name="Gellner K."/>
            <person name="Teeling H."/>
            <person name="Leuschner W.D."/>
            <person name="Gloeckner F.-O."/>
            <person name="Lupas A.N."/>
            <person name="Amann R."/>
            <person name="Klenk H.-P."/>
        </authorList>
    </citation>
    <scope>NUCLEOTIDE SEQUENCE [LARGE SCALE GENOMIC DNA]</scope>
    <source>
        <strain evidence="4">DSM 12343 / LSv54</strain>
    </source>
</reference>
<dbReference type="EMBL" id="CR522870">
    <property type="protein sequence ID" value="CAG36189.1"/>
    <property type="molecule type" value="Genomic_DNA"/>
</dbReference>
<evidence type="ECO:0000259" key="2">
    <source>
        <dbReference type="Pfam" id="PF14341"/>
    </source>
</evidence>
<dbReference type="InterPro" id="IPR025746">
    <property type="entry name" value="PilX_N_dom"/>
</dbReference>
<dbReference type="KEGG" id="dps:DP1460"/>
<keyword evidence="1" id="KW-0812">Transmembrane</keyword>
<feature type="domain" description="Type 4 fimbrial biogenesis protein PilX N-terminal" evidence="2">
    <location>
        <begin position="11"/>
        <end position="59"/>
    </location>
</feature>
<dbReference type="Pfam" id="PF14341">
    <property type="entry name" value="PilX_N"/>
    <property type="match status" value="1"/>
</dbReference>
<name>Q6AN85_DESPS</name>
<organism evidence="3 4">
    <name type="scientific">Desulfotalea psychrophila (strain LSv54 / DSM 12343)</name>
    <dbReference type="NCBI Taxonomy" id="177439"/>
    <lineage>
        <taxon>Bacteria</taxon>
        <taxon>Pseudomonadati</taxon>
        <taxon>Thermodesulfobacteriota</taxon>
        <taxon>Desulfobulbia</taxon>
        <taxon>Desulfobulbales</taxon>
        <taxon>Desulfocapsaceae</taxon>
        <taxon>Desulfotalea</taxon>
    </lineage>
</organism>
<keyword evidence="1" id="KW-1133">Transmembrane helix</keyword>
<evidence type="ECO:0000313" key="3">
    <source>
        <dbReference type="EMBL" id="CAG36189.1"/>
    </source>
</evidence>
<feature type="transmembrane region" description="Helical" evidence="1">
    <location>
        <begin position="12"/>
        <end position="31"/>
    </location>
</feature>
<keyword evidence="1" id="KW-0472">Membrane</keyword>
<dbReference type="STRING" id="177439.DP1460"/>
<dbReference type="RefSeq" id="WP_011188701.1">
    <property type="nucleotide sequence ID" value="NC_006138.1"/>
</dbReference>
<protein>
    <recommendedName>
        <fullName evidence="2">Type 4 fimbrial biogenesis protein PilX N-terminal domain-containing protein</fullName>
    </recommendedName>
</protein>
<proteinExistence type="predicted"/>
<sequence>MKPLAKKREEGFVLVLGLILMLVLTLVGTLATRTAVMELQIAGNERQASQEFYVADSVWQLGGLWLGKRSTPPDWVNVSTPLSNIVRNYGDGGDGVSHEDFTDASKDGSSLEIPYWYRIKDTGSTKVAGYGKGYKRFHYEIDAVAGGRAHVSTRVNKVYKVDY</sequence>
<dbReference type="Proteomes" id="UP000000602">
    <property type="component" value="Chromosome"/>
</dbReference>
<evidence type="ECO:0000256" key="1">
    <source>
        <dbReference type="SAM" id="Phobius"/>
    </source>
</evidence>
<keyword evidence="4" id="KW-1185">Reference proteome</keyword>
<gene>
    <name evidence="3" type="ordered locus">DP1460</name>
</gene>
<dbReference type="AlphaFoldDB" id="Q6AN85"/>
<evidence type="ECO:0000313" key="4">
    <source>
        <dbReference type="Proteomes" id="UP000000602"/>
    </source>
</evidence>